<protein>
    <recommendedName>
        <fullName evidence="3">E3 ubiquitin-protein transferase MAEA</fullName>
    </recommendedName>
    <alternativeName>
        <fullName evidence="9">Macrophage erythroblast attacher</fullName>
    </alternativeName>
</protein>
<evidence type="ECO:0000256" key="5">
    <source>
        <dbReference type="ARBA" id="ARBA00022723"/>
    </source>
</evidence>
<dbReference type="Pfam" id="PF10607">
    <property type="entry name" value="CTLH"/>
    <property type="match status" value="1"/>
</dbReference>
<dbReference type="Proteomes" id="UP000095300">
    <property type="component" value="Unassembled WGS sequence"/>
</dbReference>
<dbReference type="PANTHER" id="PTHR12170">
    <property type="entry name" value="MACROPHAGE ERYTHROBLAST ATTACHER-RELATED"/>
    <property type="match status" value="1"/>
</dbReference>
<dbReference type="InterPro" id="IPR006595">
    <property type="entry name" value="CTLH_C"/>
</dbReference>
<evidence type="ECO:0000256" key="10">
    <source>
        <dbReference type="PROSITE-ProRule" id="PRU01215"/>
    </source>
</evidence>
<dbReference type="InterPro" id="IPR044063">
    <property type="entry name" value="ZF_RING_GID"/>
</dbReference>
<keyword evidence="8" id="KW-0265">Erythrocyte maturation</keyword>
<dbReference type="AlphaFoldDB" id="A0A1I8PW88"/>
<evidence type="ECO:0000256" key="6">
    <source>
        <dbReference type="ARBA" id="ARBA00022771"/>
    </source>
</evidence>
<dbReference type="GO" id="GO:0043249">
    <property type="term" value="P:erythrocyte maturation"/>
    <property type="evidence" value="ECO:0007669"/>
    <property type="project" value="UniProtKB-KW"/>
</dbReference>
<dbReference type="EnsemblMetazoa" id="SCAU011674-RA">
    <property type="protein sequence ID" value="SCAU011674-PA"/>
    <property type="gene ID" value="SCAU011674"/>
</dbReference>
<dbReference type="OrthoDB" id="1933455at2759"/>
<feature type="domain" description="RING-Gid-type" evidence="12">
    <location>
        <begin position="310"/>
        <end position="378"/>
    </location>
</feature>
<proteinExistence type="predicted"/>
<evidence type="ECO:0000256" key="4">
    <source>
        <dbReference type="ARBA" id="ARBA00022490"/>
    </source>
</evidence>
<evidence type="ECO:0000256" key="2">
    <source>
        <dbReference type="ARBA" id="ARBA00004496"/>
    </source>
</evidence>
<gene>
    <name evidence="13" type="primary">106083066</name>
</gene>
<dbReference type="STRING" id="35570.A0A1I8PW88"/>
<evidence type="ECO:0000256" key="9">
    <source>
        <dbReference type="ARBA" id="ARBA00029678"/>
    </source>
</evidence>
<evidence type="ECO:0000256" key="1">
    <source>
        <dbReference type="ARBA" id="ARBA00004109"/>
    </source>
</evidence>
<dbReference type="SUPFAM" id="SSF57850">
    <property type="entry name" value="RING/U-box"/>
    <property type="match status" value="1"/>
</dbReference>
<sequence>MSEIKSMEHSTLKVPYEVINKKFRVAQKSVDREVDQIQNFSKEVEKALMVRPIISDVSKLVGSVVQRLQVLKRKSDEAIGDELNASFICKRKLEHLKEIVNRDNNANEEVWQASIDQWKRVRMDRMVIEHLLRMGYYETAERLANYSDIRHLTNLDIFHNSREVEEDLAAFKTTKCILWCLDNKSKLRKINSNIEFDLRVQEFVELIRKNERTEAVIHARKYFPAFEKTQIKEICECMALLAYQPDTTIEPYRSLFDINRWNNLVLKFRNENYRLFQLSSQSLLSIAVQAGLSSLKTPHCYSFNCKNLNCPVCQEDFNRIAKSLPYSHCVQSRLICRITGLPLNEHNLPMMLPNGQIFGQLAIPEITKENGTVLCPITNTKFTNPKIEKVFVM</sequence>
<dbReference type="InterPro" id="IPR013144">
    <property type="entry name" value="CRA_dom"/>
</dbReference>
<dbReference type="PROSITE" id="PS51867">
    <property type="entry name" value="ZF_RING_GID"/>
    <property type="match status" value="1"/>
</dbReference>
<dbReference type="GO" id="GO:0043161">
    <property type="term" value="P:proteasome-mediated ubiquitin-dependent protein catabolic process"/>
    <property type="evidence" value="ECO:0007669"/>
    <property type="project" value="InterPro"/>
</dbReference>
<name>A0A1I8PW88_STOCA</name>
<evidence type="ECO:0000259" key="11">
    <source>
        <dbReference type="PROSITE" id="PS50897"/>
    </source>
</evidence>
<dbReference type="PANTHER" id="PTHR12170:SF2">
    <property type="entry name" value="E3 UBIQUITIN-PROTEIN TRANSFERASE MAEA"/>
    <property type="match status" value="1"/>
</dbReference>
<dbReference type="VEuPathDB" id="VectorBase:SCAU011674"/>
<evidence type="ECO:0000256" key="3">
    <source>
        <dbReference type="ARBA" id="ARBA00014384"/>
    </source>
</evidence>
<dbReference type="InterPro" id="IPR024964">
    <property type="entry name" value="CTLH/CRA"/>
</dbReference>
<dbReference type="GO" id="GO:0061630">
    <property type="term" value="F:ubiquitin protein ligase activity"/>
    <property type="evidence" value="ECO:0007669"/>
    <property type="project" value="InterPro"/>
</dbReference>
<keyword evidence="4" id="KW-0963">Cytoplasm</keyword>
<evidence type="ECO:0000256" key="8">
    <source>
        <dbReference type="ARBA" id="ARBA00023057"/>
    </source>
</evidence>
<dbReference type="GO" id="GO:0016363">
    <property type="term" value="C:nuclear matrix"/>
    <property type="evidence" value="ECO:0007669"/>
    <property type="project" value="UniProtKB-SubCell"/>
</dbReference>
<feature type="zinc finger region" description="RING-Gid-type" evidence="10">
    <location>
        <begin position="310"/>
        <end position="378"/>
    </location>
</feature>
<keyword evidence="14" id="KW-1185">Reference proteome</keyword>
<evidence type="ECO:0000313" key="13">
    <source>
        <dbReference type="EnsemblMetazoa" id="SCAU011674-PA"/>
    </source>
</evidence>
<evidence type="ECO:0000256" key="7">
    <source>
        <dbReference type="ARBA" id="ARBA00022833"/>
    </source>
</evidence>
<dbReference type="GO" id="GO:0034657">
    <property type="term" value="C:GID complex"/>
    <property type="evidence" value="ECO:0007669"/>
    <property type="project" value="TreeGrafter"/>
</dbReference>
<feature type="domain" description="CTLH" evidence="11">
    <location>
        <begin position="157"/>
        <end position="214"/>
    </location>
</feature>
<dbReference type="SMART" id="SM00757">
    <property type="entry name" value="CRA"/>
    <property type="match status" value="1"/>
</dbReference>
<dbReference type="PROSITE" id="PS50897">
    <property type="entry name" value="CTLH"/>
    <property type="match status" value="1"/>
</dbReference>
<keyword evidence="7" id="KW-0862">Zinc</keyword>
<dbReference type="GO" id="GO:0008270">
    <property type="term" value="F:zinc ion binding"/>
    <property type="evidence" value="ECO:0007669"/>
    <property type="project" value="UniProtKB-KW"/>
</dbReference>
<evidence type="ECO:0000313" key="14">
    <source>
        <dbReference type="Proteomes" id="UP000095300"/>
    </source>
</evidence>
<organism evidence="13 14">
    <name type="scientific">Stomoxys calcitrans</name>
    <name type="common">Stable fly</name>
    <name type="synonym">Conops calcitrans</name>
    <dbReference type="NCBI Taxonomy" id="35570"/>
    <lineage>
        <taxon>Eukaryota</taxon>
        <taxon>Metazoa</taxon>
        <taxon>Ecdysozoa</taxon>
        <taxon>Arthropoda</taxon>
        <taxon>Hexapoda</taxon>
        <taxon>Insecta</taxon>
        <taxon>Pterygota</taxon>
        <taxon>Neoptera</taxon>
        <taxon>Endopterygota</taxon>
        <taxon>Diptera</taxon>
        <taxon>Brachycera</taxon>
        <taxon>Muscomorpha</taxon>
        <taxon>Muscoidea</taxon>
        <taxon>Muscidae</taxon>
        <taxon>Stomoxys</taxon>
    </lineage>
</organism>
<dbReference type="PROSITE" id="PS50896">
    <property type="entry name" value="LISH"/>
    <property type="match status" value="1"/>
</dbReference>
<accession>A0A1I8PW88</accession>
<comment type="subcellular location">
    <subcellularLocation>
        <location evidence="2">Cytoplasm</location>
    </subcellularLocation>
    <subcellularLocation>
        <location evidence="1">Nucleus matrix</location>
    </subcellularLocation>
</comment>
<keyword evidence="5" id="KW-0479">Metal-binding</keyword>
<dbReference type="KEGG" id="scac:106083066"/>
<dbReference type="InterPro" id="IPR045098">
    <property type="entry name" value="Fyv10_fam"/>
</dbReference>
<dbReference type="CDD" id="cd16659">
    <property type="entry name" value="RING-Ubox_Emp"/>
    <property type="match status" value="1"/>
</dbReference>
<dbReference type="SMART" id="SM00668">
    <property type="entry name" value="CTLH"/>
    <property type="match status" value="1"/>
</dbReference>
<evidence type="ECO:0000259" key="12">
    <source>
        <dbReference type="PROSITE" id="PS51867"/>
    </source>
</evidence>
<keyword evidence="6 10" id="KW-0863">Zinc-finger</keyword>
<dbReference type="GO" id="GO:0005737">
    <property type="term" value="C:cytoplasm"/>
    <property type="evidence" value="ECO:0007669"/>
    <property type="project" value="UniProtKB-SubCell"/>
</dbReference>
<dbReference type="InterPro" id="IPR006594">
    <property type="entry name" value="LisH"/>
</dbReference>
<reference evidence="13" key="1">
    <citation type="submission" date="2020-05" db="UniProtKB">
        <authorList>
            <consortium name="EnsemblMetazoa"/>
        </authorList>
    </citation>
    <scope>IDENTIFICATION</scope>
    <source>
        <strain evidence="13">USDA</strain>
    </source>
</reference>